<organism evidence="4 5">
    <name type="scientific">Aedoeadaptatus ivorii</name>
    <dbReference type="NCBI Taxonomy" id="54006"/>
    <lineage>
        <taxon>Bacteria</taxon>
        <taxon>Bacillati</taxon>
        <taxon>Bacillota</taxon>
        <taxon>Tissierellia</taxon>
        <taxon>Tissierellales</taxon>
        <taxon>Peptoniphilaceae</taxon>
        <taxon>Aedoeadaptatus</taxon>
    </lineage>
</organism>
<keyword evidence="3" id="KW-1133">Transmembrane helix</keyword>
<feature type="active site" description="Acyl-thioester intermediate" evidence="2">
    <location>
        <position position="209"/>
    </location>
</feature>
<dbReference type="KEGG" id="piv:NCTC13079_00181"/>
<proteinExistence type="predicted"/>
<feature type="transmembrane region" description="Helical" evidence="3">
    <location>
        <begin position="249"/>
        <end position="268"/>
    </location>
</feature>
<feature type="active site" description="Proton donor/acceptor" evidence="2">
    <location>
        <position position="147"/>
    </location>
</feature>
<sequence length="287" mass="32762">MKKTAKKWPFVLLFLLGFLIMLYPVVSNFYYQMQAMEEIAAFNQGISRLSEQEIFERMELARAYNRTLDPSRLADPYTDIEKEGIAAYARMLEVEEKLGHVEIPAIKVDLPIYAGTSQSVLERGAGHLEGTSLPIGGDSTHTVITAHRGLPKAKMFRNLNKVKKGDIFYIHNIETVLAYQVDHVEVVEPWDFKPILVEPGQDYATLLTCTPYMINSHRYLVRGHRIPYVPPVAEDDLSPFGLDLSYKDYLMFLVPTVIVLSALAVYNGREMQKAKKRLKDYEAKRKS</sequence>
<dbReference type="OrthoDB" id="1648028at2"/>
<dbReference type="SUPFAM" id="SSF63817">
    <property type="entry name" value="Sortase"/>
    <property type="match status" value="1"/>
</dbReference>
<dbReference type="InterPro" id="IPR042002">
    <property type="entry name" value="Sortase_C"/>
</dbReference>
<dbReference type="Proteomes" id="UP000269544">
    <property type="component" value="Chromosome"/>
</dbReference>
<dbReference type="Pfam" id="PF04203">
    <property type="entry name" value="Sortase"/>
    <property type="match status" value="1"/>
</dbReference>
<evidence type="ECO:0000313" key="4">
    <source>
        <dbReference type="EMBL" id="VEJ34491.1"/>
    </source>
</evidence>
<dbReference type="NCBIfam" id="TIGR01076">
    <property type="entry name" value="sortase_fam"/>
    <property type="match status" value="1"/>
</dbReference>
<reference evidence="4 5" key="1">
    <citation type="submission" date="2018-12" db="EMBL/GenBank/DDBJ databases">
        <authorList>
            <consortium name="Pathogen Informatics"/>
        </authorList>
    </citation>
    <scope>NUCLEOTIDE SEQUENCE [LARGE SCALE GENOMIC DNA]</scope>
    <source>
        <strain evidence="4 5">NCTC13079</strain>
    </source>
</reference>
<accession>A0A448UZN3</accession>
<dbReference type="EMBL" id="LR134523">
    <property type="protein sequence ID" value="VEJ34491.1"/>
    <property type="molecule type" value="Genomic_DNA"/>
</dbReference>
<evidence type="ECO:0000313" key="5">
    <source>
        <dbReference type="Proteomes" id="UP000269544"/>
    </source>
</evidence>
<dbReference type="RefSeq" id="WP_126464658.1">
    <property type="nucleotide sequence ID" value="NZ_LR134523.1"/>
</dbReference>
<keyword evidence="3" id="KW-0472">Membrane</keyword>
<dbReference type="InterPro" id="IPR005754">
    <property type="entry name" value="Sortase"/>
</dbReference>
<keyword evidence="3" id="KW-0812">Transmembrane</keyword>
<dbReference type="InterPro" id="IPR023365">
    <property type="entry name" value="Sortase_dom-sf"/>
</dbReference>
<dbReference type="AlphaFoldDB" id="A0A448UZN3"/>
<evidence type="ECO:0000256" key="2">
    <source>
        <dbReference type="PIRSR" id="PIRSR605754-1"/>
    </source>
</evidence>
<evidence type="ECO:0000256" key="1">
    <source>
        <dbReference type="ARBA" id="ARBA00022801"/>
    </source>
</evidence>
<dbReference type="CDD" id="cd05827">
    <property type="entry name" value="Sortase_C"/>
    <property type="match status" value="1"/>
</dbReference>
<name>A0A448UZN3_9FIRM</name>
<dbReference type="GO" id="GO:0016787">
    <property type="term" value="F:hydrolase activity"/>
    <property type="evidence" value="ECO:0007669"/>
    <property type="project" value="UniProtKB-KW"/>
</dbReference>
<evidence type="ECO:0000256" key="3">
    <source>
        <dbReference type="SAM" id="Phobius"/>
    </source>
</evidence>
<keyword evidence="5" id="KW-1185">Reference proteome</keyword>
<keyword evidence="1" id="KW-0378">Hydrolase</keyword>
<protein>
    <submittedName>
        <fullName evidence="4">Sortase (Surface protein transpeptidase)</fullName>
    </submittedName>
</protein>
<dbReference type="NCBIfam" id="NF033745">
    <property type="entry name" value="class_C_sortase"/>
    <property type="match status" value="1"/>
</dbReference>
<dbReference type="Gene3D" id="2.40.260.10">
    <property type="entry name" value="Sortase"/>
    <property type="match status" value="1"/>
</dbReference>
<gene>
    <name evidence="4" type="ORF">NCTC13079_00181</name>
</gene>